<dbReference type="OrthoDB" id="7206969at2"/>
<keyword evidence="8 9" id="KW-0472">Membrane</keyword>
<reference evidence="11 12" key="1">
    <citation type="submission" date="2015-04" db="EMBL/GenBank/DDBJ databases">
        <title>The draft genome sequence of Roseovarius sp.R12b.</title>
        <authorList>
            <person name="Li G."/>
            <person name="Lai Q."/>
            <person name="Shao Z."/>
            <person name="Yan P."/>
        </authorList>
    </citation>
    <scope>NUCLEOTIDE SEQUENCE [LARGE SCALE GENOMIC DNA]</scope>
    <source>
        <strain evidence="11 12">R12B</strain>
    </source>
</reference>
<comment type="similarity">
    <text evidence="9">Belongs to the TatB family.</text>
</comment>
<dbReference type="PANTHER" id="PTHR33162:SF1">
    <property type="entry name" value="SEC-INDEPENDENT PROTEIN TRANSLOCASE PROTEIN TATA, CHLOROPLASTIC"/>
    <property type="match status" value="1"/>
</dbReference>
<dbReference type="PRINTS" id="PR01506">
    <property type="entry name" value="TATBPROTEIN"/>
</dbReference>
<comment type="subcellular location">
    <subcellularLocation>
        <location evidence="9">Cell membrane</location>
        <topology evidence="9">Single-pass membrane protein</topology>
    </subcellularLocation>
    <subcellularLocation>
        <location evidence="1">Membrane</location>
        <topology evidence="1">Single-pass membrane protein</topology>
    </subcellularLocation>
</comment>
<organism evidence="11 12">
    <name type="scientific">Roseovarius atlanticus</name>
    <dbReference type="NCBI Taxonomy" id="1641875"/>
    <lineage>
        <taxon>Bacteria</taxon>
        <taxon>Pseudomonadati</taxon>
        <taxon>Pseudomonadota</taxon>
        <taxon>Alphaproteobacteria</taxon>
        <taxon>Rhodobacterales</taxon>
        <taxon>Roseobacteraceae</taxon>
        <taxon>Roseovarius</taxon>
    </lineage>
</organism>
<protein>
    <recommendedName>
        <fullName evidence="9">Sec-independent protein translocase protein TatB</fullName>
    </recommendedName>
</protein>
<dbReference type="PANTHER" id="PTHR33162">
    <property type="entry name" value="SEC-INDEPENDENT PROTEIN TRANSLOCASE PROTEIN TATA, CHLOROPLASTIC"/>
    <property type="match status" value="1"/>
</dbReference>
<feature type="compositionally biased region" description="Basic and acidic residues" evidence="10">
    <location>
        <begin position="98"/>
        <end position="150"/>
    </location>
</feature>
<dbReference type="GO" id="GO:0008320">
    <property type="term" value="F:protein transmembrane transporter activity"/>
    <property type="evidence" value="ECO:0007669"/>
    <property type="project" value="UniProtKB-UniRule"/>
</dbReference>
<keyword evidence="2 9" id="KW-0813">Transport</keyword>
<dbReference type="NCBIfam" id="TIGR01410">
    <property type="entry name" value="tatB"/>
    <property type="match status" value="1"/>
</dbReference>
<dbReference type="InterPro" id="IPR003369">
    <property type="entry name" value="TatA/B/E"/>
</dbReference>
<dbReference type="Gene3D" id="1.20.5.3310">
    <property type="match status" value="1"/>
</dbReference>
<dbReference type="PATRIC" id="fig|1641875.4.peg.1552"/>
<keyword evidence="12" id="KW-1185">Reference proteome</keyword>
<dbReference type="RefSeq" id="WP_057789840.1">
    <property type="nucleotide sequence ID" value="NZ_LAXJ01000002.1"/>
</dbReference>
<evidence type="ECO:0000256" key="8">
    <source>
        <dbReference type="ARBA" id="ARBA00023136"/>
    </source>
</evidence>
<comment type="function">
    <text evidence="9">Part of the twin-arginine translocation (Tat) system that transports large folded proteins containing a characteristic twin-arginine motif in their signal peptide across membranes. Together with TatC, TatB is part of a receptor directly interacting with Tat signal peptides. TatB may form an oligomeric binding site that transiently accommodates folded Tat precursor proteins before their translocation.</text>
</comment>
<dbReference type="AlphaFoldDB" id="A0A0T5P0F1"/>
<keyword evidence="5 9" id="KW-0653">Protein transport</keyword>
<dbReference type="InterPro" id="IPR018448">
    <property type="entry name" value="TatB"/>
</dbReference>
<dbReference type="EMBL" id="LAXJ01000002">
    <property type="protein sequence ID" value="KRS14561.1"/>
    <property type="molecule type" value="Genomic_DNA"/>
</dbReference>
<accession>A0A0T5P0F1</accession>
<dbReference type="STRING" id="1641875.XM53_02280"/>
<evidence type="ECO:0000256" key="1">
    <source>
        <dbReference type="ARBA" id="ARBA00004167"/>
    </source>
</evidence>
<keyword evidence="6 9" id="KW-1133">Transmembrane helix</keyword>
<evidence type="ECO:0000256" key="6">
    <source>
        <dbReference type="ARBA" id="ARBA00022989"/>
    </source>
</evidence>
<evidence type="ECO:0000256" key="5">
    <source>
        <dbReference type="ARBA" id="ARBA00022927"/>
    </source>
</evidence>
<keyword evidence="3 9" id="KW-1003">Cell membrane</keyword>
<comment type="subunit">
    <text evidence="9">The Tat system comprises two distinct complexes: a TatABC complex, containing multiple copies of TatA, TatB and TatC subunits, and a separate TatA complex, containing only TatA subunits. Substrates initially bind to the TatABC complex, which probably triggers association of the separate TatA complex to form the active translocon.</text>
</comment>
<feature type="compositionally biased region" description="Basic residues" evidence="10">
    <location>
        <begin position="160"/>
        <end position="186"/>
    </location>
</feature>
<dbReference type="GO" id="GO:0043953">
    <property type="term" value="P:protein transport by the Tat complex"/>
    <property type="evidence" value="ECO:0007669"/>
    <property type="project" value="UniProtKB-UniRule"/>
</dbReference>
<feature type="region of interest" description="Disordered" evidence="10">
    <location>
        <begin position="80"/>
        <end position="195"/>
    </location>
</feature>
<evidence type="ECO:0000256" key="9">
    <source>
        <dbReference type="HAMAP-Rule" id="MF_00237"/>
    </source>
</evidence>
<keyword evidence="4 9" id="KW-0812">Transmembrane</keyword>
<evidence type="ECO:0000313" key="12">
    <source>
        <dbReference type="Proteomes" id="UP000051295"/>
    </source>
</evidence>
<dbReference type="Proteomes" id="UP000051295">
    <property type="component" value="Unassembled WGS sequence"/>
</dbReference>
<evidence type="ECO:0000256" key="10">
    <source>
        <dbReference type="SAM" id="MobiDB-lite"/>
    </source>
</evidence>
<dbReference type="Pfam" id="PF02416">
    <property type="entry name" value="TatA_B_E"/>
    <property type="match status" value="1"/>
</dbReference>
<gene>
    <name evidence="9" type="primary">tatB</name>
    <name evidence="11" type="ORF">XM53_02280</name>
</gene>
<evidence type="ECO:0000256" key="2">
    <source>
        <dbReference type="ARBA" id="ARBA00022448"/>
    </source>
</evidence>
<evidence type="ECO:0000313" key="11">
    <source>
        <dbReference type="EMBL" id="KRS14561.1"/>
    </source>
</evidence>
<sequence length="195" mass="20574">MFDLGWTELMVIGIVALIVVGPKDLPGMFRTVGRFVGKAKQMAREFSRAMNDAADEAGVNEVSKTLKSATNPMGAAMDEVKKSTDSFTAKTMAGPTPKRAEFDDDRKAMVDKISKRSAEMAEERKAAEEAAKAKAAEADAPKPAAEKPDSAAKPAPAKKMPAKKTASKSAPKKAAPKKSAPKKPAAKKTASDKPA</sequence>
<dbReference type="GO" id="GO:0033281">
    <property type="term" value="C:TAT protein transport complex"/>
    <property type="evidence" value="ECO:0007669"/>
    <property type="project" value="UniProtKB-UniRule"/>
</dbReference>
<keyword evidence="7 9" id="KW-0811">Translocation</keyword>
<comment type="caution">
    <text evidence="11">The sequence shown here is derived from an EMBL/GenBank/DDBJ whole genome shotgun (WGS) entry which is preliminary data.</text>
</comment>
<evidence type="ECO:0000256" key="4">
    <source>
        <dbReference type="ARBA" id="ARBA00022692"/>
    </source>
</evidence>
<evidence type="ECO:0000256" key="3">
    <source>
        <dbReference type="ARBA" id="ARBA00022475"/>
    </source>
</evidence>
<name>A0A0T5P0F1_9RHOB</name>
<dbReference type="HAMAP" id="MF_00237">
    <property type="entry name" value="TatB"/>
    <property type="match status" value="1"/>
</dbReference>
<proteinExistence type="inferred from homology"/>
<evidence type="ECO:0000256" key="7">
    <source>
        <dbReference type="ARBA" id="ARBA00023010"/>
    </source>
</evidence>